<feature type="chain" id="PRO_5041908707" evidence="1">
    <location>
        <begin position="18"/>
        <end position="390"/>
    </location>
</feature>
<dbReference type="EMBL" id="JAUEPO010000003">
    <property type="protein sequence ID" value="KAK3327787.1"/>
    <property type="molecule type" value="Genomic_DNA"/>
</dbReference>
<dbReference type="PANTHER" id="PTHR36578:SF1">
    <property type="entry name" value="APPLE DOMAIN-CONTAINING PROTEIN"/>
    <property type="match status" value="1"/>
</dbReference>
<evidence type="ECO:0000313" key="2">
    <source>
        <dbReference type="EMBL" id="KAK3327787.1"/>
    </source>
</evidence>
<dbReference type="Proteomes" id="UP001286456">
    <property type="component" value="Unassembled WGS sequence"/>
</dbReference>
<dbReference type="PANTHER" id="PTHR36578">
    <property type="entry name" value="CHROMOSOME 15, WHOLE GENOME SHOTGUN SEQUENCE"/>
    <property type="match status" value="1"/>
</dbReference>
<proteinExistence type="predicted"/>
<accession>A0AAE0IMJ3</accession>
<organism evidence="2 3">
    <name type="scientific">Cercophora scortea</name>
    <dbReference type="NCBI Taxonomy" id="314031"/>
    <lineage>
        <taxon>Eukaryota</taxon>
        <taxon>Fungi</taxon>
        <taxon>Dikarya</taxon>
        <taxon>Ascomycota</taxon>
        <taxon>Pezizomycotina</taxon>
        <taxon>Sordariomycetes</taxon>
        <taxon>Sordariomycetidae</taxon>
        <taxon>Sordariales</taxon>
        <taxon>Lasiosphaeriaceae</taxon>
        <taxon>Cercophora</taxon>
    </lineage>
</organism>
<evidence type="ECO:0000313" key="3">
    <source>
        <dbReference type="Proteomes" id="UP001286456"/>
    </source>
</evidence>
<comment type="caution">
    <text evidence="2">The sequence shown here is derived from an EMBL/GenBank/DDBJ whole genome shotgun (WGS) entry which is preliminary data.</text>
</comment>
<dbReference type="AlphaFoldDB" id="A0AAE0IMJ3"/>
<feature type="signal peptide" evidence="1">
    <location>
        <begin position="1"/>
        <end position="17"/>
    </location>
</feature>
<keyword evidence="1" id="KW-0732">Signal</keyword>
<protein>
    <submittedName>
        <fullName evidence="2">Uncharacterized protein</fullName>
    </submittedName>
</protein>
<keyword evidence="3" id="KW-1185">Reference proteome</keyword>
<sequence length="390" mass="40443">MRSTLFLSSLVFGLAAASPLHRRQELDISDYEDAVAAGADSAAVAPVGDAVPEEVVSYNPSVVASGIVAAITTVLPASATADAAGSVITANVKRNVVVCTTRTFNGPQVTAPADSDAAFLAYQGFTDAATDAAKSANIPRGYAVVPGYVNLKASPQDPSYLTYVSSRLTFYDTTQCAALCDAMAGCTSFVTYFERVPLLISPVTQTPDGSICPATSTSPSATLIKCAFFGLPLRVETATNAGQYQGSFHVVIAGANAYTKSTGPSVDGYEGPVAFGNASINAPAPVIEHGYLRTQTFGSNVPFDVSLCAASCQAQTDYNAKHGTFGGQACVFFNAYVLYKNGANGVFTCAYYGTPYGVAYAKNKGQKDGSGNVFTVGSSFGYYADGHYVE</sequence>
<name>A0AAE0IMJ3_9PEZI</name>
<evidence type="ECO:0000256" key="1">
    <source>
        <dbReference type="SAM" id="SignalP"/>
    </source>
</evidence>
<gene>
    <name evidence="2" type="ORF">B0T19DRAFT_173705</name>
</gene>
<reference evidence="2" key="2">
    <citation type="submission" date="2023-06" db="EMBL/GenBank/DDBJ databases">
        <authorList>
            <consortium name="Lawrence Berkeley National Laboratory"/>
            <person name="Haridas S."/>
            <person name="Hensen N."/>
            <person name="Bonometti L."/>
            <person name="Westerberg I."/>
            <person name="Brannstrom I.O."/>
            <person name="Guillou S."/>
            <person name="Cros-Aarteil S."/>
            <person name="Calhoun S."/>
            <person name="Kuo A."/>
            <person name="Mondo S."/>
            <person name="Pangilinan J."/>
            <person name="Riley R."/>
            <person name="Labutti K."/>
            <person name="Andreopoulos B."/>
            <person name="Lipzen A."/>
            <person name="Chen C."/>
            <person name="Yanf M."/>
            <person name="Daum C."/>
            <person name="Ng V."/>
            <person name="Clum A."/>
            <person name="Steindorff A."/>
            <person name="Ohm R."/>
            <person name="Martin F."/>
            <person name="Silar P."/>
            <person name="Natvig D."/>
            <person name="Lalanne C."/>
            <person name="Gautier V."/>
            <person name="Ament-Velasquez S.L."/>
            <person name="Kruys A."/>
            <person name="Hutchinson M.I."/>
            <person name="Powell A.J."/>
            <person name="Barry K."/>
            <person name="Miller A.N."/>
            <person name="Grigoriev I.V."/>
            <person name="Debuchy R."/>
            <person name="Gladieux P."/>
            <person name="Thoren M.H."/>
            <person name="Johannesson H."/>
        </authorList>
    </citation>
    <scope>NUCLEOTIDE SEQUENCE</scope>
    <source>
        <strain evidence="2">SMH4131-1</strain>
    </source>
</reference>
<reference evidence="2" key="1">
    <citation type="journal article" date="2023" name="Mol. Phylogenet. Evol.">
        <title>Genome-scale phylogeny and comparative genomics of the fungal order Sordariales.</title>
        <authorList>
            <person name="Hensen N."/>
            <person name="Bonometti L."/>
            <person name="Westerberg I."/>
            <person name="Brannstrom I.O."/>
            <person name="Guillou S."/>
            <person name="Cros-Aarteil S."/>
            <person name="Calhoun S."/>
            <person name="Haridas S."/>
            <person name="Kuo A."/>
            <person name="Mondo S."/>
            <person name="Pangilinan J."/>
            <person name="Riley R."/>
            <person name="LaButti K."/>
            <person name="Andreopoulos B."/>
            <person name="Lipzen A."/>
            <person name="Chen C."/>
            <person name="Yan M."/>
            <person name="Daum C."/>
            <person name="Ng V."/>
            <person name="Clum A."/>
            <person name="Steindorff A."/>
            <person name="Ohm R.A."/>
            <person name="Martin F."/>
            <person name="Silar P."/>
            <person name="Natvig D.O."/>
            <person name="Lalanne C."/>
            <person name="Gautier V."/>
            <person name="Ament-Velasquez S.L."/>
            <person name="Kruys A."/>
            <person name="Hutchinson M.I."/>
            <person name="Powell A.J."/>
            <person name="Barry K."/>
            <person name="Miller A.N."/>
            <person name="Grigoriev I.V."/>
            <person name="Debuchy R."/>
            <person name="Gladieux P."/>
            <person name="Hiltunen Thoren M."/>
            <person name="Johannesson H."/>
        </authorList>
    </citation>
    <scope>NUCLEOTIDE SEQUENCE</scope>
    <source>
        <strain evidence="2">SMH4131-1</strain>
    </source>
</reference>